<gene>
    <name evidence="7" type="ORF">SAY86_009866</name>
</gene>
<keyword evidence="3 6" id="KW-0713">Self-incompatibility</keyword>
<organism evidence="7 8">
    <name type="scientific">Trapa natans</name>
    <name type="common">Water chestnut</name>
    <dbReference type="NCBI Taxonomy" id="22666"/>
    <lineage>
        <taxon>Eukaryota</taxon>
        <taxon>Viridiplantae</taxon>
        <taxon>Streptophyta</taxon>
        <taxon>Embryophyta</taxon>
        <taxon>Tracheophyta</taxon>
        <taxon>Spermatophyta</taxon>
        <taxon>Magnoliopsida</taxon>
        <taxon>eudicotyledons</taxon>
        <taxon>Gunneridae</taxon>
        <taxon>Pentapetalae</taxon>
        <taxon>rosids</taxon>
        <taxon>malvids</taxon>
        <taxon>Myrtales</taxon>
        <taxon>Lythraceae</taxon>
        <taxon>Trapa</taxon>
    </lineage>
</organism>
<dbReference type="PANTHER" id="PTHR31232">
    <property type="match status" value="1"/>
</dbReference>
<dbReference type="AlphaFoldDB" id="A0AAN7QRK1"/>
<accession>A0AAN7QRK1</accession>
<evidence type="ECO:0000256" key="4">
    <source>
        <dbReference type="ARBA" id="ARBA00022525"/>
    </source>
</evidence>
<sequence>MVHKRKYGLLLPLIIILFVCAAAATMEEEKALKTIEVHVEVRNNLPPGNKFTIHCKSKNDDLGVNTMAPNQVYAFHFHISIWGNTLLLQSEH</sequence>
<dbReference type="GO" id="GO:0060320">
    <property type="term" value="P:rejection of self pollen"/>
    <property type="evidence" value="ECO:0007669"/>
    <property type="project" value="UniProtKB-KW"/>
</dbReference>
<dbReference type="EMBL" id="JAXQNO010000019">
    <property type="protein sequence ID" value="KAK4774931.1"/>
    <property type="molecule type" value="Genomic_DNA"/>
</dbReference>
<evidence type="ECO:0000256" key="2">
    <source>
        <dbReference type="ARBA" id="ARBA00005581"/>
    </source>
</evidence>
<feature type="signal peptide" evidence="6">
    <location>
        <begin position="1"/>
        <end position="24"/>
    </location>
</feature>
<dbReference type="Proteomes" id="UP001346149">
    <property type="component" value="Unassembled WGS sequence"/>
</dbReference>
<keyword evidence="5 6" id="KW-0732">Signal</keyword>
<reference evidence="7 8" key="1">
    <citation type="journal article" date="2023" name="Hortic Res">
        <title>Pangenome of water caltrop reveals structural variations and asymmetric subgenome divergence after allopolyploidization.</title>
        <authorList>
            <person name="Zhang X."/>
            <person name="Chen Y."/>
            <person name="Wang L."/>
            <person name="Yuan Y."/>
            <person name="Fang M."/>
            <person name="Shi L."/>
            <person name="Lu R."/>
            <person name="Comes H.P."/>
            <person name="Ma Y."/>
            <person name="Chen Y."/>
            <person name="Huang G."/>
            <person name="Zhou Y."/>
            <person name="Zheng Z."/>
            <person name="Qiu Y."/>
        </authorList>
    </citation>
    <scope>NUCLEOTIDE SEQUENCE [LARGE SCALE GENOMIC DNA]</scope>
    <source>
        <strain evidence="7">F231</strain>
    </source>
</reference>
<evidence type="ECO:0000256" key="6">
    <source>
        <dbReference type="RuleBase" id="RU367044"/>
    </source>
</evidence>
<evidence type="ECO:0000313" key="8">
    <source>
        <dbReference type="Proteomes" id="UP001346149"/>
    </source>
</evidence>
<keyword evidence="8" id="KW-1185">Reference proteome</keyword>
<evidence type="ECO:0000313" key="7">
    <source>
        <dbReference type="EMBL" id="KAK4774931.1"/>
    </source>
</evidence>
<dbReference type="Pfam" id="PF05938">
    <property type="entry name" value="Self-incomp_S1"/>
    <property type="match status" value="1"/>
</dbReference>
<comment type="caution">
    <text evidence="7">The sequence shown here is derived from an EMBL/GenBank/DDBJ whole genome shotgun (WGS) entry which is preliminary data.</text>
</comment>
<keyword evidence="4 6" id="KW-0964">Secreted</keyword>
<comment type="similarity">
    <text evidence="2 6">Belongs to the plant self-incompatibility (S1) protein family.</text>
</comment>
<proteinExistence type="inferred from homology"/>
<protein>
    <recommendedName>
        <fullName evidence="6">S-protein homolog</fullName>
    </recommendedName>
</protein>
<name>A0AAN7QRK1_TRANT</name>
<evidence type="ECO:0000256" key="1">
    <source>
        <dbReference type="ARBA" id="ARBA00004613"/>
    </source>
</evidence>
<dbReference type="InterPro" id="IPR010264">
    <property type="entry name" value="Self-incomp_S1"/>
</dbReference>
<dbReference type="PANTHER" id="PTHR31232:SF149">
    <property type="entry name" value="S-PROTEIN HOMOLOG"/>
    <property type="match status" value="1"/>
</dbReference>
<feature type="chain" id="PRO_5042665997" description="S-protein homolog" evidence="6">
    <location>
        <begin position="25"/>
        <end position="92"/>
    </location>
</feature>
<evidence type="ECO:0000256" key="5">
    <source>
        <dbReference type="ARBA" id="ARBA00022729"/>
    </source>
</evidence>
<evidence type="ECO:0000256" key="3">
    <source>
        <dbReference type="ARBA" id="ARBA00022471"/>
    </source>
</evidence>
<dbReference type="GO" id="GO:0005576">
    <property type="term" value="C:extracellular region"/>
    <property type="evidence" value="ECO:0007669"/>
    <property type="project" value="UniProtKB-SubCell"/>
</dbReference>
<comment type="subcellular location">
    <subcellularLocation>
        <location evidence="1 6">Secreted</location>
    </subcellularLocation>
</comment>